<protein>
    <submittedName>
        <fullName evidence="7">MFS multidrug transporter-like protein</fullName>
    </submittedName>
</protein>
<feature type="domain" description="Major facilitator superfamily (MFS) profile" evidence="6">
    <location>
        <begin position="48"/>
        <end position="550"/>
    </location>
</feature>
<name>A0A6A5V3N8_9PLEO</name>
<dbReference type="Gene3D" id="1.20.1720.10">
    <property type="entry name" value="Multidrug resistance protein D"/>
    <property type="match status" value="1"/>
</dbReference>
<feature type="transmembrane region" description="Helical" evidence="5">
    <location>
        <begin position="528"/>
        <end position="546"/>
    </location>
</feature>
<dbReference type="GO" id="GO:0005886">
    <property type="term" value="C:plasma membrane"/>
    <property type="evidence" value="ECO:0007669"/>
    <property type="project" value="TreeGrafter"/>
</dbReference>
<dbReference type="PANTHER" id="PTHR23501">
    <property type="entry name" value="MAJOR FACILITATOR SUPERFAMILY"/>
    <property type="match status" value="1"/>
</dbReference>
<feature type="transmembrane region" description="Helical" evidence="5">
    <location>
        <begin position="170"/>
        <end position="189"/>
    </location>
</feature>
<dbReference type="OrthoDB" id="440553at2759"/>
<dbReference type="PANTHER" id="PTHR23501:SF43">
    <property type="entry name" value="MULTIDRUG TRANSPORTER, PUTATIVE (AFU_ORTHOLOGUE AFUA_6G03040)-RELATED"/>
    <property type="match status" value="1"/>
</dbReference>
<evidence type="ECO:0000256" key="4">
    <source>
        <dbReference type="ARBA" id="ARBA00023136"/>
    </source>
</evidence>
<evidence type="ECO:0000313" key="8">
    <source>
        <dbReference type="Proteomes" id="UP000800036"/>
    </source>
</evidence>
<keyword evidence="3 5" id="KW-1133">Transmembrane helix</keyword>
<dbReference type="InterPro" id="IPR011701">
    <property type="entry name" value="MFS"/>
</dbReference>
<evidence type="ECO:0000256" key="2">
    <source>
        <dbReference type="ARBA" id="ARBA00022692"/>
    </source>
</evidence>
<feature type="transmembrane region" description="Helical" evidence="5">
    <location>
        <begin position="45"/>
        <end position="63"/>
    </location>
</feature>
<dbReference type="InterPro" id="IPR036259">
    <property type="entry name" value="MFS_trans_sf"/>
</dbReference>
<comment type="subcellular location">
    <subcellularLocation>
        <location evidence="1">Membrane</location>
        <topology evidence="1">Multi-pass membrane protein</topology>
    </subcellularLocation>
</comment>
<feature type="transmembrane region" description="Helical" evidence="5">
    <location>
        <begin position="462"/>
        <end position="482"/>
    </location>
</feature>
<proteinExistence type="predicted"/>
<dbReference type="SUPFAM" id="SSF103473">
    <property type="entry name" value="MFS general substrate transporter"/>
    <property type="match status" value="2"/>
</dbReference>
<feature type="transmembrane region" description="Helical" evidence="5">
    <location>
        <begin position="113"/>
        <end position="132"/>
    </location>
</feature>
<feature type="transmembrane region" description="Helical" evidence="5">
    <location>
        <begin position="83"/>
        <end position="101"/>
    </location>
</feature>
<evidence type="ECO:0000256" key="5">
    <source>
        <dbReference type="SAM" id="Phobius"/>
    </source>
</evidence>
<feature type="transmembrane region" description="Helical" evidence="5">
    <location>
        <begin position="246"/>
        <end position="269"/>
    </location>
</feature>
<dbReference type="GO" id="GO:0022857">
    <property type="term" value="F:transmembrane transporter activity"/>
    <property type="evidence" value="ECO:0007669"/>
    <property type="project" value="InterPro"/>
</dbReference>
<reference evidence="7" key="1">
    <citation type="journal article" date="2020" name="Stud. Mycol.">
        <title>101 Dothideomycetes genomes: a test case for predicting lifestyles and emergence of pathogens.</title>
        <authorList>
            <person name="Haridas S."/>
            <person name="Albert R."/>
            <person name="Binder M."/>
            <person name="Bloem J."/>
            <person name="Labutti K."/>
            <person name="Salamov A."/>
            <person name="Andreopoulos B."/>
            <person name="Baker S."/>
            <person name="Barry K."/>
            <person name="Bills G."/>
            <person name="Bluhm B."/>
            <person name="Cannon C."/>
            <person name="Castanera R."/>
            <person name="Culley D."/>
            <person name="Daum C."/>
            <person name="Ezra D."/>
            <person name="Gonzalez J."/>
            <person name="Henrissat B."/>
            <person name="Kuo A."/>
            <person name="Liang C."/>
            <person name="Lipzen A."/>
            <person name="Lutzoni F."/>
            <person name="Magnuson J."/>
            <person name="Mondo S."/>
            <person name="Nolan M."/>
            <person name="Ohm R."/>
            <person name="Pangilinan J."/>
            <person name="Park H.-J."/>
            <person name="Ramirez L."/>
            <person name="Alfaro M."/>
            <person name="Sun H."/>
            <person name="Tritt A."/>
            <person name="Yoshinaga Y."/>
            <person name="Zwiers L.-H."/>
            <person name="Turgeon B."/>
            <person name="Goodwin S."/>
            <person name="Spatafora J."/>
            <person name="Crous P."/>
            <person name="Grigoriev I."/>
        </authorList>
    </citation>
    <scope>NUCLEOTIDE SEQUENCE</scope>
    <source>
        <strain evidence="7">CBS 107.79</strain>
    </source>
</reference>
<dbReference type="Pfam" id="PF07690">
    <property type="entry name" value="MFS_1"/>
    <property type="match status" value="1"/>
</dbReference>
<keyword evidence="8" id="KW-1185">Reference proteome</keyword>
<evidence type="ECO:0000256" key="1">
    <source>
        <dbReference type="ARBA" id="ARBA00004141"/>
    </source>
</evidence>
<evidence type="ECO:0000256" key="3">
    <source>
        <dbReference type="ARBA" id="ARBA00022989"/>
    </source>
</evidence>
<dbReference type="InterPro" id="IPR020846">
    <property type="entry name" value="MFS_dom"/>
</dbReference>
<evidence type="ECO:0000313" key="7">
    <source>
        <dbReference type="EMBL" id="KAF1967917.1"/>
    </source>
</evidence>
<feature type="transmembrane region" description="Helical" evidence="5">
    <location>
        <begin position="390"/>
        <end position="415"/>
    </location>
</feature>
<feature type="transmembrane region" description="Helical" evidence="5">
    <location>
        <begin position="201"/>
        <end position="225"/>
    </location>
</feature>
<dbReference type="Proteomes" id="UP000800036">
    <property type="component" value="Unassembled WGS sequence"/>
</dbReference>
<gene>
    <name evidence="7" type="ORF">BU23DRAFT_602508</name>
</gene>
<dbReference type="PROSITE" id="PS50850">
    <property type="entry name" value="MFS"/>
    <property type="match status" value="1"/>
</dbReference>
<keyword evidence="2 5" id="KW-0812">Transmembrane</keyword>
<dbReference type="AlphaFoldDB" id="A0A6A5V3N8"/>
<evidence type="ECO:0000259" key="6">
    <source>
        <dbReference type="PROSITE" id="PS50850"/>
    </source>
</evidence>
<feature type="transmembrane region" description="Helical" evidence="5">
    <location>
        <begin position="281"/>
        <end position="303"/>
    </location>
</feature>
<accession>A0A6A5V3N8</accession>
<feature type="transmembrane region" description="Helical" evidence="5">
    <location>
        <begin position="421"/>
        <end position="441"/>
    </location>
</feature>
<dbReference type="EMBL" id="ML976726">
    <property type="protein sequence ID" value="KAF1967917.1"/>
    <property type="molecule type" value="Genomic_DNA"/>
</dbReference>
<feature type="transmembrane region" description="Helical" evidence="5">
    <location>
        <begin position="138"/>
        <end position="158"/>
    </location>
</feature>
<feature type="transmembrane region" description="Helical" evidence="5">
    <location>
        <begin position="324"/>
        <end position="346"/>
    </location>
</feature>
<organism evidence="7 8">
    <name type="scientific">Bimuria novae-zelandiae CBS 107.79</name>
    <dbReference type="NCBI Taxonomy" id="1447943"/>
    <lineage>
        <taxon>Eukaryota</taxon>
        <taxon>Fungi</taxon>
        <taxon>Dikarya</taxon>
        <taxon>Ascomycota</taxon>
        <taxon>Pezizomycotina</taxon>
        <taxon>Dothideomycetes</taxon>
        <taxon>Pleosporomycetidae</taxon>
        <taxon>Pleosporales</taxon>
        <taxon>Massarineae</taxon>
        <taxon>Didymosphaeriaceae</taxon>
        <taxon>Bimuria</taxon>
    </lineage>
</organism>
<feature type="transmembrane region" description="Helical" evidence="5">
    <location>
        <begin position="366"/>
        <end position="383"/>
    </location>
</feature>
<sequence>MASPPSATVKPHLQDTEPSSLTRLDVDDVGDHSSDEPLYFSGPRFYLLWASLIISLFLSNIEIPIVTTSVATITDDLGGFDRASWITSAYLLGYVGVLIIWTKLSDVFGRKLLYAVSLVMFIVFSAACGAAQTLTQLIIFRAFQGVGGGGSFAICNVIGFELVPQSKYAAITAFVAFVYAISLITGPIIGGAISKSTHWRWIFLLNVPAAVPALLILLVCLPNTFPHHGKPDYGIQTFKDTFSAKNLARVDIIGVVAIWLGVLALVAGLEEAGILHDWKSAFVIAMLVVGGILIIGFFGWERYVTQRLLVTEPIFPWRFATDRVIVGLFLCALSQGMPWIGAIFQLPQKFQTVHAQSPIASGIKTIPFTGAAPIASVSTAIIAKKGVPPIYIVLFASVLQVVGFALLGTLPLSAAISRAQYGYQVIAGFGAGTNSSLLILMAPLSVKQQKDKSVAIGGFNQFRFMGGAIGLAIISTAMTGFIRPRLSSILTTSEVDLVLKSAEALSKLNERDRTEAVVVLADGYNMQFKILAGLAGLQVIGALMMWQKSQIKAT</sequence>
<keyword evidence="4 5" id="KW-0472">Membrane</keyword>